<dbReference type="Gene3D" id="1.25.40.20">
    <property type="entry name" value="Ankyrin repeat-containing domain"/>
    <property type="match status" value="1"/>
</dbReference>
<sequence>MLRVVVREGISHIRGLEKGRTTVQRTMMRRMTAWRQREQRCGGGGEDDDFDIKELREAAKHRWLKPVEVYFILWNHENYELNETTPQKPQSNTHTLHILLHRTIACGSLFLFNKRVLRFFRKDGHNWRRKKSGRTVGEGHERLKVGSSEALNCYYAHGDENPNFQRRSYWMLDPAYEHIVLVHYREISEGRHDANSASLPGYSSLTLSTSISSGGNQSSVSAASKLDIPQQNLFSPGFAEVSSELENGKIGSTDGIGEFINSLVADYGHAVQKVQKPLSLTGHGRVDFPSFQESKTYSNSEIPNNERSNEDEPVPTQCGSEYGDIYEKVGLHESNSTPSLENSGEYELQDKESLTWKNMLDQHLVPSFSYSQDDFFNALDGRETLPSYSERIVTQVEQQEKWASHQLDSGRNSLENLNNHGTMVENGAVLQFSERKDSMFSYNDLIASPTSISLAQEVENSKFVVPLADHSLSTITQKHKFIIQEISPEWGYSMEETKVIITGSFLCDPSEQQWTCMFGNIEVPAQIIQNNVLRCYAPPHTPGKIVLSIGSGVGEPCSELREFVYRDSSPPKTDATKSVSDMLLLVRFAEVVFDDSLIDKEDVIPITSVTRNTWAHIVEGLLVGSENPSSTMEWLVEELLKDKLQQWFSSKYNKGDSSNCSLSKGEQNIIHIAAGLGFEWALCPILNTGVSVNIRDVNGWTALHWAARFGREKMVAALIAAGASAEAVTDPTSQDPAGKTAGSIAAAHGHKGLAGYLSEVALTSHLSSLTLEESEHSKESASVLAERTVESVAKESIGINEDQRSLGDSLAAVRNAALAAARIKTAFRAYSFRRKQLKESIDVLCNEFGITLDDIRRLGASPDLSFNLQNDPRLNRAALSIQKKYRGWRGRQAFLALRQKIVMIQAHVRGYQVRKRYKVIVWAAGILDKVVLRWRRGGSGLRGFRPLSPDEVEYEDVIKAHCSSKTSKAVSVTPANDDAMENDDYYQFLSEQTLDEEL</sequence>
<dbReference type="PROSITE" id="PS50088">
    <property type="entry name" value="ANK_REPEAT"/>
    <property type="match status" value="1"/>
</dbReference>
<dbReference type="AlphaFoldDB" id="A0AAP0IE38"/>
<dbReference type="InterPro" id="IPR036770">
    <property type="entry name" value="Ankyrin_rpt-contain_sf"/>
</dbReference>
<keyword evidence="16" id="KW-1185">Reference proteome</keyword>
<dbReference type="PANTHER" id="PTHR23335:SF1">
    <property type="entry name" value="CALMODULIN-BINDING TRANSCRIPTION ACTIVATOR, ISOFORM F"/>
    <property type="match status" value="1"/>
</dbReference>
<evidence type="ECO:0000256" key="1">
    <source>
        <dbReference type="ARBA" id="ARBA00004123"/>
    </source>
</evidence>
<dbReference type="SUPFAM" id="SSF48403">
    <property type="entry name" value="Ankyrin repeat"/>
    <property type="match status" value="1"/>
</dbReference>
<comment type="similarity">
    <text evidence="2">Belongs to the CAMTA family.</text>
</comment>
<dbReference type="PROSITE" id="PS50096">
    <property type="entry name" value="IQ"/>
    <property type="match status" value="2"/>
</dbReference>
<dbReference type="EMBL" id="JBBNAF010000009">
    <property type="protein sequence ID" value="KAK9113430.1"/>
    <property type="molecule type" value="Genomic_DNA"/>
</dbReference>
<keyword evidence="9" id="KW-0010">Activator</keyword>
<evidence type="ECO:0000256" key="10">
    <source>
        <dbReference type="ARBA" id="ARBA00023163"/>
    </source>
</evidence>
<dbReference type="GO" id="GO:0003712">
    <property type="term" value="F:transcription coregulator activity"/>
    <property type="evidence" value="ECO:0007669"/>
    <property type="project" value="TreeGrafter"/>
</dbReference>
<keyword evidence="11" id="KW-0539">Nucleus</keyword>
<dbReference type="Gene3D" id="1.20.5.190">
    <property type="match status" value="1"/>
</dbReference>
<dbReference type="InterPro" id="IPR005559">
    <property type="entry name" value="CG-1_dom"/>
</dbReference>
<dbReference type="Gene3D" id="2.60.40.10">
    <property type="entry name" value="Immunoglobulins"/>
    <property type="match status" value="1"/>
</dbReference>
<dbReference type="CDD" id="cd00102">
    <property type="entry name" value="IPT"/>
    <property type="match status" value="1"/>
</dbReference>
<feature type="compositionally biased region" description="Polar residues" evidence="13">
    <location>
        <begin position="291"/>
        <end position="306"/>
    </location>
</feature>
<keyword evidence="4" id="KW-0106">Calcium</keyword>
<name>A0AAP0IE38_9MAGN</name>
<dbReference type="InterPro" id="IPR000048">
    <property type="entry name" value="IQ_motif_EF-hand-BS"/>
</dbReference>
<evidence type="ECO:0000256" key="12">
    <source>
        <dbReference type="PROSITE-ProRule" id="PRU00023"/>
    </source>
</evidence>
<protein>
    <recommendedName>
        <fullName evidence="14">CG-1 domain-containing protein</fullName>
    </recommendedName>
</protein>
<dbReference type="InterPro" id="IPR002909">
    <property type="entry name" value="IPT_dom"/>
</dbReference>
<dbReference type="GO" id="GO:0006357">
    <property type="term" value="P:regulation of transcription by RNA polymerase II"/>
    <property type="evidence" value="ECO:0007669"/>
    <property type="project" value="TreeGrafter"/>
</dbReference>
<dbReference type="FunFam" id="1.20.5.190:FF:000003">
    <property type="entry name" value="Calmodulin-binding transcription activator 2"/>
    <property type="match status" value="1"/>
</dbReference>
<dbReference type="PROSITE" id="PS51437">
    <property type="entry name" value="CG_1"/>
    <property type="match status" value="1"/>
</dbReference>
<dbReference type="SUPFAM" id="SSF81296">
    <property type="entry name" value="E set domains"/>
    <property type="match status" value="1"/>
</dbReference>
<dbReference type="SMART" id="SM00015">
    <property type="entry name" value="IQ"/>
    <property type="match status" value="2"/>
</dbReference>
<dbReference type="GO" id="GO:0003690">
    <property type="term" value="F:double-stranded DNA binding"/>
    <property type="evidence" value="ECO:0007669"/>
    <property type="project" value="TreeGrafter"/>
</dbReference>
<dbReference type="Pfam" id="PF03859">
    <property type="entry name" value="CG-1"/>
    <property type="match status" value="1"/>
</dbReference>
<dbReference type="Pfam" id="PF12796">
    <property type="entry name" value="Ank_2"/>
    <property type="match status" value="1"/>
</dbReference>
<evidence type="ECO:0000256" key="5">
    <source>
        <dbReference type="ARBA" id="ARBA00022860"/>
    </source>
</evidence>
<evidence type="ECO:0000256" key="3">
    <source>
        <dbReference type="ARBA" id="ARBA00022737"/>
    </source>
</evidence>
<dbReference type="InterPro" id="IPR013783">
    <property type="entry name" value="Ig-like_fold"/>
</dbReference>
<reference evidence="15 16" key="1">
    <citation type="submission" date="2024-01" db="EMBL/GenBank/DDBJ databases">
        <title>Genome assemblies of Stephania.</title>
        <authorList>
            <person name="Yang L."/>
        </authorList>
    </citation>
    <scope>NUCLEOTIDE SEQUENCE [LARGE SCALE GENOMIC DNA]</scope>
    <source>
        <strain evidence="15">YNDBR</strain>
        <tissue evidence="15">Leaf</tissue>
    </source>
</reference>
<keyword evidence="10" id="KW-0804">Transcription</keyword>
<dbReference type="InterPro" id="IPR014756">
    <property type="entry name" value="Ig_E-set"/>
</dbReference>
<accession>A0AAP0IE38</accession>
<dbReference type="SUPFAM" id="SSF52540">
    <property type="entry name" value="P-loop containing nucleoside triphosphate hydrolases"/>
    <property type="match status" value="1"/>
</dbReference>
<proteinExistence type="inferred from homology"/>
<keyword evidence="3" id="KW-0677">Repeat</keyword>
<keyword evidence="6" id="KW-0805">Transcription regulation</keyword>
<evidence type="ECO:0000256" key="13">
    <source>
        <dbReference type="SAM" id="MobiDB-lite"/>
    </source>
</evidence>
<feature type="repeat" description="ANK" evidence="12">
    <location>
        <begin position="698"/>
        <end position="730"/>
    </location>
</feature>
<dbReference type="Pfam" id="PF01833">
    <property type="entry name" value="TIG"/>
    <property type="match status" value="1"/>
</dbReference>
<evidence type="ECO:0000256" key="4">
    <source>
        <dbReference type="ARBA" id="ARBA00022837"/>
    </source>
</evidence>
<dbReference type="PANTHER" id="PTHR23335">
    <property type="entry name" value="CALMODULIN-BINDING TRANSCRIPTION ACTIVATOR CAMTA"/>
    <property type="match status" value="1"/>
</dbReference>
<dbReference type="Proteomes" id="UP001420932">
    <property type="component" value="Unassembled WGS sequence"/>
</dbReference>
<keyword evidence="8" id="KW-0238">DNA-binding</keyword>
<comment type="caution">
    <text evidence="15">The sequence shown here is derived from an EMBL/GenBank/DDBJ whole genome shotgun (WGS) entry which is preliminary data.</text>
</comment>
<dbReference type="GO" id="GO:0005634">
    <property type="term" value="C:nucleus"/>
    <property type="evidence" value="ECO:0007669"/>
    <property type="project" value="UniProtKB-SubCell"/>
</dbReference>
<evidence type="ECO:0000256" key="2">
    <source>
        <dbReference type="ARBA" id="ARBA00008267"/>
    </source>
</evidence>
<dbReference type="GO" id="GO:0005516">
    <property type="term" value="F:calmodulin binding"/>
    <property type="evidence" value="ECO:0007669"/>
    <property type="project" value="UniProtKB-KW"/>
</dbReference>
<organism evidence="15 16">
    <name type="scientific">Stephania yunnanensis</name>
    <dbReference type="NCBI Taxonomy" id="152371"/>
    <lineage>
        <taxon>Eukaryota</taxon>
        <taxon>Viridiplantae</taxon>
        <taxon>Streptophyta</taxon>
        <taxon>Embryophyta</taxon>
        <taxon>Tracheophyta</taxon>
        <taxon>Spermatophyta</taxon>
        <taxon>Magnoliopsida</taxon>
        <taxon>Ranunculales</taxon>
        <taxon>Menispermaceae</taxon>
        <taxon>Menispermoideae</taxon>
        <taxon>Cissampelideae</taxon>
        <taxon>Stephania</taxon>
    </lineage>
</organism>
<keyword evidence="5" id="KW-0112">Calmodulin-binding</keyword>
<dbReference type="InterPro" id="IPR027417">
    <property type="entry name" value="P-loop_NTPase"/>
</dbReference>
<dbReference type="InterPro" id="IPR002110">
    <property type="entry name" value="Ankyrin_rpt"/>
</dbReference>
<evidence type="ECO:0000256" key="11">
    <source>
        <dbReference type="ARBA" id="ARBA00023242"/>
    </source>
</evidence>
<evidence type="ECO:0000256" key="7">
    <source>
        <dbReference type="ARBA" id="ARBA00023043"/>
    </source>
</evidence>
<keyword evidence="7 12" id="KW-0040">ANK repeat</keyword>
<evidence type="ECO:0000256" key="8">
    <source>
        <dbReference type="ARBA" id="ARBA00023125"/>
    </source>
</evidence>
<gene>
    <name evidence="15" type="ORF">Syun_020227</name>
</gene>
<feature type="region of interest" description="Disordered" evidence="13">
    <location>
        <begin position="289"/>
        <end position="321"/>
    </location>
</feature>
<evidence type="ECO:0000313" key="16">
    <source>
        <dbReference type="Proteomes" id="UP001420932"/>
    </source>
</evidence>
<dbReference type="Pfam" id="PF00612">
    <property type="entry name" value="IQ"/>
    <property type="match status" value="2"/>
</dbReference>
<dbReference type="SMART" id="SM00248">
    <property type="entry name" value="ANK"/>
    <property type="match status" value="1"/>
</dbReference>
<dbReference type="PROSITE" id="PS50297">
    <property type="entry name" value="ANK_REP_REGION"/>
    <property type="match status" value="1"/>
</dbReference>
<evidence type="ECO:0000256" key="6">
    <source>
        <dbReference type="ARBA" id="ARBA00023015"/>
    </source>
</evidence>
<comment type="subcellular location">
    <subcellularLocation>
        <location evidence="1">Nucleus</location>
    </subcellularLocation>
</comment>
<evidence type="ECO:0000259" key="14">
    <source>
        <dbReference type="PROSITE" id="PS51437"/>
    </source>
</evidence>
<feature type="domain" description="CG-1" evidence="14">
    <location>
        <begin position="52"/>
        <end position="193"/>
    </location>
</feature>
<evidence type="ECO:0000256" key="9">
    <source>
        <dbReference type="ARBA" id="ARBA00023159"/>
    </source>
</evidence>
<evidence type="ECO:0000313" key="15">
    <source>
        <dbReference type="EMBL" id="KAK9113430.1"/>
    </source>
</evidence>
<dbReference type="SMART" id="SM01076">
    <property type="entry name" value="CG-1"/>
    <property type="match status" value="1"/>
</dbReference>